<dbReference type="RefSeq" id="XP_040715002.1">
    <property type="nucleotide sequence ID" value="XM_040865303.1"/>
</dbReference>
<evidence type="ECO:0000313" key="2">
    <source>
        <dbReference type="EMBL" id="ORY63345.1"/>
    </source>
</evidence>
<organism evidence="2 3">
    <name type="scientific">Pseudomassariella vexata</name>
    <dbReference type="NCBI Taxonomy" id="1141098"/>
    <lineage>
        <taxon>Eukaryota</taxon>
        <taxon>Fungi</taxon>
        <taxon>Dikarya</taxon>
        <taxon>Ascomycota</taxon>
        <taxon>Pezizomycotina</taxon>
        <taxon>Sordariomycetes</taxon>
        <taxon>Xylariomycetidae</taxon>
        <taxon>Amphisphaeriales</taxon>
        <taxon>Pseudomassariaceae</taxon>
        <taxon>Pseudomassariella</taxon>
    </lineage>
</organism>
<reference evidence="2 3" key="1">
    <citation type="submission" date="2016-07" db="EMBL/GenBank/DDBJ databases">
        <title>Pervasive Adenine N6-methylation of Active Genes in Fungi.</title>
        <authorList>
            <consortium name="DOE Joint Genome Institute"/>
            <person name="Mondo S.J."/>
            <person name="Dannebaum R.O."/>
            <person name="Kuo R.C."/>
            <person name="Labutti K."/>
            <person name="Haridas S."/>
            <person name="Kuo A."/>
            <person name="Salamov A."/>
            <person name="Ahrendt S.R."/>
            <person name="Lipzen A."/>
            <person name="Sullivan W."/>
            <person name="Andreopoulos W.B."/>
            <person name="Clum A."/>
            <person name="Lindquist E."/>
            <person name="Daum C."/>
            <person name="Ramamoorthy G.K."/>
            <person name="Gryganskyi A."/>
            <person name="Culley D."/>
            <person name="Magnuson J.K."/>
            <person name="James T.Y."/>
            <person name="O'Malley M.A."/>
            <person name="Stajich J.E."/>
            <person name="Spatafora J.W."/>
            <person name="Visel A."/>
            <person name="Grigoriev I.V."/>
        </authorList>
    </citation>
    <scope>NUCLEOTIDE SEQUENCE [LARGE SCALE GENOMIC DNA]</scope>
    <source>
        <strain evidence="2 3">CBS 129021</strain>
    </source>
</reference>
<dbReference type="OrthoDB" id="8115477at2759"/>
<keyword evidence="3" id="KW-1185">Reference proteome</keyword>
<dbReference type="EMBL" id="MCFJ01000008">
    <property type="protein sequence ID" value="ORY63345.1"/>
    <property type="molecule type" value="Genomic_DNA"/>
</dbReference>
<gene>
    <name evidence="2" type="ORF">BCR38DRAFT_524923</name>
</gene>
<proteinExistence type="predicted"/>
<keyword evidence="1" id="KW-0732">Signal</keyword>
<dbReference type="AlphaFoldDB" id="A0A1Y2DXJ2"/>
<accession>A0A1Y2DXJ2</accession>
<name>A0A1Y2DXJ2_9PEZI</name>
<feature type="chain" id="PRO_5013367882" description="Hydrophobin" evidence="1">
    <location>
        <begin position="25"/>
        <end position="88"/>
    </location>
</feature>
<dbReference type="InParanoid" id="A0A1Y2DXJ2"/>
<evidence type="ECO:0000256" key="1">
    <source>
        <dbReference type="SAM" id="SignalP"/>
    </source>
</evidence>
<feature type="signal peptide" evidence="1">
    <location>
        <begin position="1"/>
        <end position="24"/>
    </location>
</feature>
<dbReference type="GeneID" id="63781515"/>
<protein>
    <recommendedName>
        <fullName evidence="4">Hydrophobin</fullName>
    </recommendedName>
</protein>
<sequence>MQFSTITTVLAFTAAAFAAPAVEAEGLEVRTGTPAASNKQLCCNGILTCVVQILGDVCTTKKYNCKTSAPAGSTLLNVNLQLLNCVSL</sequence>
<evidence type="ECO:0008006" key="4">
    <source>
        <dbReference type="Google" id="ProtNLM"/>
    </source>
</evidence>
<evidence type="ECO:0000313" key="3">
    <source>
        <dbReference type="Proteomes" id="UP000193689"/>
    </source>
</evidence>
<comment type="caution">
    <text evidence="2">The sequence shown here is derived from an EMBL/GenBank/DDBJ whole genome shotgun (WGS) entry which is preliminary data.</text>
</comment>
<dbReference type="Proteomes" id="UP000193689">
    <property type="component" value="Unassembled WGS sequence"/>
</dbReference>